<reference evidence="2 3" key="1">
    <citation type="journal article" date="2010" name="Nature">
        <title>Genome sequencing and analysis of the model grass Brachypodium distachyon.</title>
        <authorList>
            <consortium name="International Brachypodium Initiative"/>
        </authorList>
    </citation>
    <scope>NUCLEOTIDE SEQUENCE [LARGE SCALE GENOMIC DNA]</scope>
    <source>
        <strain evidence="2 3">Bd21</strain>
    </source>
</reference>
<dbReference type="Proteomes" id="UP000008810">
    <property type="component" value="Chromosome 4"/>
</dbReference>
<accession>A0A0Q3PGM0</accession>
<feature type="region of interest" description="Disordered" evidence="1">
    <location>
        <begin position="1"/>
        <end position="143"/>
    </location>
</feature>
<feature type="region of interest" description="Disordered" evidence="1">
    <location>
        <begin position="176"/>
        <end position="203"/>
    </location>
</feature>
<feature type="region of interest" description="Disordered" evidence="1">
    <location>
        <begin position="324"/>
        <end position="357"/>
    </location>
</feature>
<evidence type="ECO:0000313" key="3">
    <source>
        <dbReference type="EnsemblPlants" id="KQJ88465"/>
    </source>
</evidence>
<evidence type="ECO:0000313" key="4">
    <source>
        <dbReference type="Proteomes" id="UP000008810"/>
    </source>
</evidence>
<reference evidence="2" key="2">
    <citation type="submission" date="2017-06" db="EMBL/GenBank/DDBJ databases">
        <title>WGS assembly of Brachypodium distachyon.</title>
        <authorList>
            <consortium name="The International Brachypodium Initiative"/>
            <person name="Lucas S."/>
            <person name="Harmon-Smith M."/>
            <person name="Lail K."/>
            <person name="Tice H."/>
            <person name="Grimwood J."/>
            <person name="Bruce D."/>
            <person name="Barry K."/>
            <person name="Shu S."/>
            <person name="Lindquist E."/>
            <person name="Wang M."/>
            <person name="Pitluck S."/>
            <person name="Vogel J.P."/>
            <person name="Garvin D.F."/>
            <person name="Mockler T.C."/>
            <person name="Schmutz J."/>
            <person name="Rokhsar D."/>
            <person name="Bevan M.W."/>
        </authorList>
    </citation>
    <scope>NUCLEOTIDE SEQUENCE</scope>
    <source>
        <strain evidence="2">Bd21</strain>
    </source>
</reference>
<evidence type="ECO:0000256" key="1">
    <source>
        <dbReference type="SAM" id="MobiDB-lite"/>
    </source>
</evidence>
<protein>
    <submittedName>
        <fullName evidence="2 3">Uncharacterized protein</fullName>
    </submittedName>
</protein>
<feature type="compositionally biased region" description="Basic and acidic residues" evidence="1">
    <location>
        <begin position="37"/>
        <end position="47"/>
    </location>
</feature>
<dbReference type="AlphaFoldDB" id="A0A0Q3PGM0"/>
<feature type="compositionally biased region" description="Low complexity" evidence="1">
    <location>
        <begin position="331"/>
        <end position="349"/>
    </location>
</feature>
<gene>
    <name evidence="2" type="ORF">BRADI_4g18304v3</name>
</gene>
<name>A0A0Q3PGM0_BRADI</name>
<dbReference type="ExpressionAtlas" id="A0A0Q3PGM0">
    <property type="expression patterns" value="baseline and differential"/>
</dbReference>
<dbReference type="Gramene" id="KQJ88465">
    <property type="protein sequence ID" value="KQJ88465"/>
    <property type="gene ID" value="BRADI_4g18304v3"/>
</dbReference>
<sequence>MPNRKRLLAPEEGKQSGTSSATRARRGFPDGNGSRIGKPERIAESHQRPPHHASAGEARRTPRAKPPPGTSQGVATAPRTGSGHAPWPHKQWNRAAWPSQPGPDRARVIADSGANSTGTRSGAARPRSGIPTGGSGPAVHRTASPPLAKTAQLLHGAAHKAARPPDAHRLRALTSRSTAADQRLPLPPHIASSPARDAPRSRHCRAKKRSLAAARAKATGDGEGERFSAQAICGPSIYSSRFVSILFPLTALSLDLDPSSGLLSPFCQAARSRRRGQRGGFCSSPAVWEVGGGGAILLVGHLTDGATLRTCWVRRRRRLGRAVHEETGEAPGIVSGSSPRPPGRASSPIYKLSRGTSSPATTYLRFDSLALCR</sequence>
<reference evidence="3" key="3">
    <citation type="submission" date="2018-08" db="UniProtKB">
        <authorList>
            <consortium name="EnsemblPlants"/>
        </authorList>
    </citation>
    <scope>IDENTIFICATION</scope>
    <source>
        <strain evidence="3">cv. Bd21</strain>
    </source>
</reference>
<keyword evidence="4" id="KW-1185">Reference proteome</keyword>
<dbReference type="InParanoid" id="A0A0Q3PGM0"/>
<proteinExistence type="predicted"/>
<dbReference type="EnsemblPlants" id="KQJ88465">
    <property type="protein sequence ID" value="KQJ88465"/>
    <property type="gene ID" value="BRADI_4g18304v3"/>
</dbReference>
<evidence type="ECO:0000313" key="2">
    <source>
        <dbReference type="EMBL" id="KQJ88465.2"/>
    </source>
</evidence>
<dbReference type="EMBL" id="CM000883">
    <property type="protein sequence ID" value="KQJ88465.2"/>
    <property type="molecule type" value="Genomic_DNA"/>
</dbReference>
<organism evidence="2">
    <name type="scientific">Brachypodium distachyon</name>
    <name type="common">Purple false brome</name>
    <name type="synonym">Trachynia distachya</name>
    <dbReference type="NCBI Taxonomy" id="15368"/>
    <lineage>
        <taxon>Eukaryota</taxon>
        <taxon>Viridiplantae</taxon>
        <taxon>Streptophyta</taxon>
        <taxon>Embryophyta</taxon>
        <taxon>Tracheophyta</taxon>
        <taxon>Spermatophyta</taxon>
        <taxon>Magnoliopsida</taxon>
        <taxon>Liliopsida</taxon>
        <taxon>Poales</taxon>
        <taxon>Poaceae</taxon>
        <taxon>BOP clade</taxon>
        <taxon>Pooideae</taxon>
        <taxon>Stipodae</taxon>
        <taxon>Brachypodieae</taxon>
        <taxon>Brachypodium</taxon>
    </lineage>
</organism>